<dbReference type="SMART" id="SM00864">
    <property type="entry name" value="Tubulin"/>
    <property type="match status" value="1"/>
</dbReference>
<proteinExistence type="predicted"/>
<protein>
    <submittedName>
        <fullName evidence="4">Contig52, whole genome shotgun sequence</fullName>
    </submittedName>
</protein>
<keyword evidence="1" id="KW-0547">Nucleotide-binding</keyword>
<sequence length="156" mass="17955">MFYSGHFIYEWPHIETWIELTIRAENDIREMILKKSPSCVIIVAGFGGFTGTGSAPVVAHIVKSLNLFSVGIITTPFRWEGKERKKRALSNISHMKKYIDSLFIIDSDSVLENIPDSYAPNFVDMFNLLDKRLCDIVKEFFSISFNNVIHWTLESF</sequence>
<dbReference type="Gene3D" id="3.40.50.1440">
    <property type="entry name" value="Tubulin/FtsZ, GTPase domain"/>
    <property type="match status" value="1"/>
</dbReference>
<dbReference type="PANTHER" id="PTHR30314">
    <property type="entry name" value="CELL DIVISION PROTEIN FTSZ-RELATED"/>
    <property type="match status" value="1"/>
</dbReference>
<keyword evidence="5" id="KW-1185">Reference proteome</keyword>
<accession>A0A0D0IW82</accession>
<organism evidence="4 5">
    <name type="scientific">Prevotella pectinovora</name>
    <dbReference type="NCBI Taxonomy" id="1602169"/>
    <lineage>
        <taxon>Bacteria</taxon>
        <taxon>Pseudomonadati</taxon>
        <taxon>Bacteroidota</taxon>
        <taxon>Bacteroidia</taxon>
        <taxon>Bacteroidales</taxon>
        <taxon>Prevotellaceae</taxon>
        <taxon>Prevotella</taxon>
    </lineage>
</organism>
<dbReference type="Proteomes" id="UP000032046">
    <property type="component" value="Unassembled WGS sequence"/>
</dbReference>
<feature type="non-terminal residue" evidence="4">
    <location>
        <position position="156"/>
    </location>
</feature>
<evidence type="ECO:0000256" key="2">
    <source>
        <dbReference type="ARBA" id="ARBA00023134"/>
    </source>
</evidence>
<keyword evidence="2" id="KW-0342">GTP-binding</keyword>
<dbReference type="GO" id="GO:0005737">
    <property type="term" value="C:cytoplasm"/>
    <property type="evidence" value="ECO:0007669"/>
    <property type="project" value="TreeGrafter"/>
</dbReference>
<dbReference type="GO" id="GO:0005525">
    <property type="term" value="F:GTP binding"/>
    <property type="evidence" value="ECO:0007669"/>
    <property type="project" value="UniProtKB-KW"/>
</dbReference>
<evidence type="ECO:0000313" key="4">
    <source>
        <dbReference type="EMBL" id="KIP62645.1"/>
    </source>
</evidence>
<comment type="caution">
    <text evidence="4">The sequence shown here is derived from an EMBL/GenBank/DDBJ whole genome shotgun (WGS) entry which is preliminary data.</text>
</comment>
<evidence type="ECO:0000313" key="5">
    <source>
        <dbReference type="Proteomes" id="UP000032046"/>
    </source>
</evidence>
<dbReference type="EMBL" id="JXQK01000052">
    <property type="protein sequence ID" value="KIP62645.1"/>
    <property type="molecule type" value="Genomic_DNA"/>
</dbReference>
<feature type="domain" description="Tubulin/FtsZ GTPase" evidence="3">
    <location>
        <begin position="2"/>
        <end position="148"/>
    </location>
</feature>
<dbReference type="InterPro" id="IPR045061">
    <property type="entry name" value="FtsZ/CetZ"/>
</dbReference>
<dbReference type="Pfam" id="PF00091">
    <property type="entry name" value="Tubulin"/>
    <property type="match status" value="1"/>
</dbReference>
<dbReference type="AlphaFoldDB" id="A0A0D0IW82"/>
<dbReference type="PRINTS" id="PR00423">
    <property type="entry name" value="CELLDVISFTSZ"/>
</dbReference>
<reference evidence="4 5" key="1">
    <citation type="submission" date="2015-01" db="EMBL/GenBank/DDBJ databases">
        <title>Comparative genomics of non-oral Prevotella species.</title>
        <authorList>
            <person name="Accetto T."/>
            <person name="Nograsek B."/>
            <person name="Avgustin G."/>
        </authorList>
    </citation>
    <scope>NUCLEOTIDE SEQUENCE [LARGE SCALE GENOMIC DNA]</scope>
    <source>
        <strain evidence="4 5">P5-119</strain>
    </source>
</reference>
<dbReference type="InterPro" id="IPR003008">
    <property type="entry name" value="Tubulin_FtsZ_GTPase"/>
</dbReference>
<evidence type="ECO:0000259" key="3">
    <source>
        <dbReference type="SMART" id="SM00864"/>
    </source>
</evidence>
<dbReference type="GO" id="GO:0032153">
    <property type="term" value="C:cell division site"/>
    <property type="evidence" value="ECO:0007669"/>
    <property type="project" value="TreeGrafter"/>
</dbReference>
<dbReference type="GO" id="GO:0003924">
    <property type="term" value="F:GTPase activity"/>
    <property type="evidence" value="ECO:0007669"/>
    <property type="project" value="InterPro"/>
</dbReference>
<gene>
    <name evidence="4" type="ORF">ST44_06405</name>
</gene>
<dbReference type="SUPFAM" id="SSF52490">
    <property type="entry name" value="Tubulin nucleotide-binding domain-like"/>
    <property type="match status" value="1"/>
</dbReference>
<dbReference type="PANTHER" id="PTHR30314:SF3">
    <property type="entry name" value="MITOCHONDRIAL DIVISION PROTEIN FSZA"/>
    <property type="match status" value="1"/>
</dbReference>
<evidence type="ECO:0000256" key="1">
    <source>
        <dbReference type="ARBA" id="ARBA00022741"/>
    </source>
</evidence>
<dbReference type="STRING" id="1602171.ST44_06405"/>
<dbReference type="InterPro" id="IPR036525">
    <property type="entry name" value="Tubulin/FtsZ_GTPase_sf"/>
</dbReference>
<name>A0A0D0IW82_9BACT</name>
<dbReference type="GO" id="GO:0051301">
    <property type="term" value="P:cell division"/>
    <property type="evidence" value="ECO:0007669"/>
    <property type="project" value="TreeGrafter"/>
</dbReference>